<dbReference type="Proteomes" id="UP000467637">
    <property type="component" value="Unassembled WGS sequence"/>
</dbReference>
<keyword evidence="3 6" id="KW-0812">Transmembrane</keyword>
<keyword evidence="4 6" id="KW-1133">Transmembrane helix</keyword>
<feature type="transmembrane region" description="Helical" evidence="6">
    <location>
        <begin position="121"/>
        <end position="139"/>
    </location>
</feature>
<evidence type="ECO:0000256" key="6">
    <source>
        <dbReference type="SAM" id="Phobius"/>
    </source>
</evidence>
<evidence type="ECO:0008006" key="9">
    <source>
        <dbReference type="Google" id="ProtNLM"/>
    </source>
</evidence>
<keyword evidence="2" id="KW-1003">Cell membrane</keyword>
<name>A0ABW9U7Q2_9BACL</name>
<feature type="transmembrane region" description="Helical" evidence="6">
    <location>
        <begin position="90"/>
        <end position="109"/>
    </location>
</feature>
<evidence type="ECO:0000313" key="8">
    <source>
        <dbReference type="Proteomes" id="UP000467637"/>
    </source>
</evidence>
<feature type="transmembrane region" description="Helical" evidence="6">
    <location>
        <begin position="248"/>
        <end position="267"/>
    </location>
</feature>
<feature type="transmembrane region" description="Helical" evidence="6">
    <location>
        <begin position="432"/>
        <end position="452"/>
    </location>
</feature>
<proteinExistence type="predicted"/>
<dbReference type="InterPro" id="IPR050833">
    <property type="entry name" value="Poly_Biosynth_Transport"/>
</dbReference>
<dbReference type="PANTHER" id="PTHR30250:SF26">
    <property type="entry name" value="PSMA PROTEIN"/>
    <property type="match status" value="1"/>
</dbReference>
<reference evidence="7 8" key="1">
    <citation type="submission" date="2019-12" db="EMBL/GenBank/DDBJ databases">
        <authorList>
            <person name="Huq M.A."/>
        </authorList>
    </citation>
    <scope>NUCLEOTIDE SEQUENCE [LARGE SCALE GENOMIC DNA]</scope>
    <source>
        <strain evidence="7 8">MAH-34</strain>
    </source>
</reference>
<organism evidence="7 8">
    <name type="scientific">Paenibacillus anseongense</name>
    <dbReference type="NCBI Taxonomy" id="2682845"/>
    <lineage>
        <taxon>Bacteria</taxon>
        <taxon>Bacillati</taxon>
        <taxon>Bacillota</taxon>
        <taxon>Bacilli</taxon>
        <taxon>Bacillales</taxon>
        <taxon>Paenibacillaceae</taxon>
        <taxon>Paenibacillus</taxon>
    </lineage>
</organism>
<feature type="transmembrane region" description="Helical" evidence="6">
    <location>
        <begin position="46"/>
        <end position="69"/>
    </location>
</feature>
<gene>
    <name evidence="7" type="ORF">GON05_04170</name>
</gene>
<comment type="caution">
    <text evidence="7">The sequence shown here is derived from an EMBL/GenBank/DDBJ whole genome shotgun (WGS) entry which is preliminary data.</text>
</comment>
<keyword evidence="8" id="KW-1185">Reference proteome</keyword>
<protein>
    <recommendedName>
        <fullName evidence="9">Flippase</fullName>
    </recommendedName>
</protein>
<comment type="subcellular location">
    <subcellularLocation>
        <location evidence="1">Cell membrane</location>
        <topology evidence="1">Multi-pass membrane protein</topology>
    </subcellularLocation>
</comment>
<evidence type="ECO:0000256" key="1">
    <source>
        <dbReference type="ARBA" id="ARBA00004651"/>
    </source>
</evidence>
<feature type="transmembrane region" description="Helical" evidence="6">
    <location>
        <begin position="464"/>
        <end position="483"/>
    </location>
</feature>
<evidence type="ECO:0000256" key="5">
    <source>
        <dbReference type="ARBA" id="ARBA00023136"/>
    </source>
</evidence>
<keyword evidence="5 6" id="KW-0472">Membrane</keyword>
<feature type="transmembrane region" description="Helical" evidence="6">
    <location>
        <begin position="180"/>
        <end position="204"/>
    </location>
</feature>
<evidence type="ECO:0000256" key="2">
    <source>
        <dbReference type="ARBA" id="ARBA00022475"/>
    </source>
</evidence>
<evidence type="ECO:0000256" key="4">
    <source>
        <dbReference type="ARBA" id="ARBA00022989"/>
    </source>
</evidence>
<dbReference type="EMBL" id="WSEM01000004">
    <property type="protein sequence ID" value="MVQ33840.1"/>
    <property type="molecule type" value="Genomic_DNA"/>
</dbReference>
<dbReference type="RefSeq" id="WP_157317936.1">
    <property type="nucleotide sequence ID" value="NZ_WSEM01000004.1"/>
</dbReference>
<feature type="transmembrane region" description="Helical" evidence="6">
    <location>
        <begin position="7"/>
        <end position="26"/>
    </location>
</feature>
<evidence type="ECO:0000313" key="7">
    <source>
        <dbReference type="EMBL" id="MVQ33840.1"/>
    </source>
</evidence>
<accession>A0ABW9U7Q2</accession>
<evidence type="ECO:0000256" key="3">
    <source>
        <dbReference type="ARBA" id="ARBA00022692"/>
    </source>
</evidence>
<feature type="transmembrane region" description="Helical" evidence="6">
    <location>
        <begin position="304"/>
        <end position="324"/>
    </location>
</feature>
<sequence>MRTKNSIINISVGVGNQLIITFLSFFSRTVFIHTLGVEYLGINGLFTNILAMLSLAEAGIGSSIIYNLYKPVADNDKEKIIMLMKLYKKAYLVIALIVLMLGLSIMPFLSYFVKDTKVEHIHLIYLVFLVNTVTPYLFQHKNSFLNVNQKGYIVTGLFSISSILSMCLKIGILYATKNFLLYLIIDSIITIINNVILSIIANKLFPFLKEKIAKNIDALTKSKLIKNIKAIILQNIGSYLVFGTDNIIISYYVSVAAVGLYSNYYMLIEICRTFINQIFNNIYHSVGNLVAKESKEKVYSVYKVTMFLNFWLYSMFAIILFVTLEPFITLWIGPEFLMDKLILIVLVVTFYERGMRNSITTVKTTAGIFHEDRYVPLFQAAVNLVFSIILVQSIGIAGVFIGTLISAMIVPFWTTPYFVYKKVFQKPLIEYFISYFYYAGVGVGTCLVTYYVSHLFVADTIITLLMKGLTCLILPNLIYILLFHKSDEFKYLMGIVKSIISRLQQKFMPKGRTETY</sequence>
<dbReference type="PANTHER" id="PTHR30250">
    <property type="entry name" value="PST FAMILY PREDICTED COLANIC ACID TRANSPORTER"/>
    <property type="match status" value="1"/>
</dbReference>
<feature type="transmembrane region" description="Helical" evidence="6">
    <location>
        <begin position="151"/>
        <end position="174"/>
    </location>
</feature>